<feature type="non-terminal residue" evidence="4">
    <location>
        <position position="162"/>
    </location>
</feature>
<dbReference type="OrthoDB" id="10254570at2759"/>
<dbReference type="GO" id="GO:0008117">
    <property type="term" value="F:sphinganine-1-phosphate aldolase activity"/>
    <property type="evidence" value="ECO:0007669"/>
    <property type="project" value="TreeGrafter"/>
</dbReference>
<dbReference type="STRING" id="77166.U4UKL0"/>
<evidence type="ECO:0008006" key="6">
    <source>
        <dbReference type="Google" id="ProtNLM"/>
    </source>
</evidence>
<evidence type="ECO:0000256" key="3">
    <source>
        <dbReference type="ARBA" id="ARBA00023239"/>
    </source>
</evidence>
<reference evidence="4 5" key="1">
    <citation type="journal article" date="2013" name="Genome Biol.">
        <title>Draft genome of the mountain pine beetle, Dendroctonus ponderosae Hopkins, a major forest pest.</title>
        <authorList>
            <person name="Keeling C.I."/>
            <person name="Yuen M.M."/>
            <person name="Liao N.Y."/>
            <person name="Docking T.R."/>
            <person name="Chan S.K."/>
            <person name="Taylor G.A."/>
            <person name="Palmquist D.L."/>
            <person name="Jackman S.D."/>
            <person name="Nguyen A."/>
            <person name="Li M."/>
            <person name="Henderson H."/>
            <person name="Janes J.K."/>
            <person name="Zhao Y."/>
            <person name="Pandoh P."/>
            <person name="Moore R."/>
            <person name="Sperling F.A."/>
            <person name="Huber D.P."/>
            <person name="Birol I."/>
            <person name="Jones S.J."/>
            <person name="Bohlmann J."/>
        </authorList>
    </citation>
    <scope>NUCLEOTIDE SEQUENCE</scope>
</reference>
<dbReference type="GO" id="GO:0030149">
    <property type="term" value="P:sphingolipid catabolic process"/>
    <property type="evidence" value="ECO:0007669"/>
    <property type="project" value="TreeGrafter"/>
</dbReference>
<dbReference type="PANTHER" id="PTHR42735">
    <property type="match status" value="1"/>
</dbReference>
<dbReference type="PANTHER" id="PTHR42735:SF6">
    <property type="entry name" value="SPHINGOSINE-1-PHOSPHATE LYASE 1"/>
    <property type="match status" value="1"/>
</dbReference>
<proteinExistence type="predicted"/>
<keyword evidence="3" id="KW-0456">Lyase</keyword>
<name>U4UKL0_DENPD</name>
<dbReference type="Proteomes" id="UP000030742">
    <property type="component" value="Unassembled WGS sequence"/>
</dbReference>
<gene>
    <name evidence="4" type="ORF">D910_08058</name>
</gene>
<comment type="cofactor">
    <cofactor evidence="1">
        <name>pyridoxal 5'-phosphate</name>
        <dbReference type="ChEBI" id="CHEBI:597326"/>
    </cofactor>
</comment>
<dbReference type="GO" id="GO:0005783">
    <property type="term" value="C:endoplasmic reticulum"/>
    <property type="evidence" value="ECO:0007669"/>
    <property type="project" value="TreeGrafter"/>
</dbReference>
<organism evidence="4 5">
    <name type="scientific">Dendroctonus ponderosae</name>
    <name type="common">Mountain pine beetle</name>
    <dbReference type="NCBI Taxonomy" id="77166"/>
    <lineage>
        <taxon>Eukaryota</taxon>
        <taxon>Metazoa</taxon>
        <taxon>Ecdysozoa</taxon>
        <taxon>Arthropoda</taxon>
        <taxon>Hexapoda</taxon>
        <taxon>Insecta</taxon>
        <taxon>Pterygota</taxon>
        <taxon>Neoptera</taxon>
        <taxon>Endopterygota</taxon>
        <taxon>Coleoptera</taxon>
        <taxon>Polyphaga</taxon>
        <taxon>Cucujiformia</taxon>
        <taxon>Curculionidae</taxon>
        <taxon>Scolytinae</taxon>
        <taxon>Dendroctonus</taxon>
    </lineage>
</organism>
<dbReference type="Gene3D" id="3.40.640.10">
    <property type="entry name" value="Type I PLP-dependent aspartate aminotransferase-like (Major domain)"/>
    <property type="match status" value="1"/>
</dbReference>
<protein>
    <recommendedName>
        <fullName evidence="6">Glutamate decarboxylase</fullName>
    </recommendedName>
</protein>
<dbReference type="InterPro" id="IPR050477">
    <property type="entry name" value="GrpII_AminoAcid_Decarb"/>
</dbReference>
<evidence type="ECO:0000256" key="2">
    <source>
        <dbReference type="ARBA" id="ARBA00022898"/>
    </source>
</evidence>
<evidence type="ECO:0000256" key="1">
    <source>
        <dbReference type="ARBA" id="ARBA00001933"/>
    </source>
</evidence>
<dbReference type="InterPro" id="IPR015421">
    <property type="entry name" value="PyrdxlP-dep_Trfase_major"/>
</dbReference>
<dbReference type="EMBL" id="KB632256">
    <property type="protein sequence ID" value="ERL90711.1"/>
    <property type="molecule type" value="Genomic_DNA"/>
</dbReference>
<dbReference type="AlphaFoldDB" id="U4UKL0"/>
<evidence type="ECO:0000313" key="4">
    <source>
        <dbReference type="EMBL" id="ERL90711.1"/>
    </source>
</evidence>
<evidence type="ECO:0000313" key="5">
    <source>
        <dbReference type="Proteomes" id="UP000030742"/>
    </source>
</evidence>
<keyword evidence="2" id="KW-0663">Pyridoxal phosphate</keyword>
<sequence>MSCTFRTCSELVGRKLEILVPSVAGQPVAALPARLRHLPPLTQPSSTGVCKMEAEVVRMVCTLFHGDEQSCGTMTTGGTESIMMACKAYRDYAREARGIRRPEMVLPATAHSGFDKAGLYLNIRLRHVPIDPTTCQVDLQAMRRAINRNTVMLVGSAPNFPY</sequence>
<dbReference type="SUPFAM" id="SSF53383">
    <property type="entry name" value="PLP-dependent transferases"/>
    <property type="match status" value="1"/>
</dbReference>
<accession>U4UKL0</accession>
<dbReference type="InterPro" id="IPR015424">
    <property type="entry name" value="PyrdxlP-dep_Trfase"/>
</dbReference>
<dbReference type="GO" id="GO:0016020">
    <property type="term" value="C:membrane"/>
    <property type="evidence" value="ECO:0007669"/>
    <property type="project" value="GOC"/>
</dbReference>